<evidence type="ECO:0000313" key="3">
    <source>
        <dbReference type="Proteomes" id="UP000299102"/>
    </source>
</evidence>
<dbReference type="Proteomes" id="UP000299102">
    <property type="component" value="Unassembled WGS sequence"/>
</dbReference>
<gene>
    <name evidence="2" type="ORF">EVAR_102147_1</name>
</gene>
<feature type="transmembrane region" description="Helical" evidence="1">
    <location>
        <begin position="27"/>
        <end position="47"/>
    </location>
</feature>
<evidence type="ECO:0000313" key="2">
    <source>
        <dbReference type="EMBL" id="GBP19599.1"/>
    </source>
</evidence>
<evidence type="ECO:0000256" key="1">
    <source>
        <dbReference type="SAM" id="Phobius"/>
    </source>
</evidence>
<protein>
    <submittedName>
        <fullName evidence="2">Uncharacterized protein</fullName>
    </submittedName>
</protein>
<dbReference type="AlphaFoldDB" id="A0A4C1TZY0"/>
<organism evidence="2 3">
    <name type="scientific">Eumeta variegata</name>
    <name type="common">Bagworm moth</name>
    <name type="synonym">Eumeta japonica</name>
    <dbReference type="NCBI Taxonomy" id="151549"/>
    <lineage>
        <taxon>Eukaryota</taxon>
        <taxon>Metazoa</taxon>
        <taxon>Ecdysozoa</taxon>
        <taxon>Arthropoda</taxon>
        <taxon>Hexapoda</taxon>
        <taxon>Insecta</taxon>
        <taxon>Pterygota</taxon>
        <taxon>Neoptera</taxon>
        <taxon>Endopterygota</taxon>
        <taxon>Lepidoptera</taxon>
        <taxon>Glossata</taxon>
        <taxon>Ditrysia</taxon>
        <taxon>Tineoidea</taxon>
        <taxon>Psychidae</taxon>
        <taxon>Oiketicinae</taxon>
        <taxon>Eumeta</taxon>
    </lineage>
</organism>
<keyword evidence="1" id="KW-0472">Membrane</keyword>
<comment type="caution">
    <text evidence="2">The sequence shown here is derived from an EMBL/GenBank/DDBJ whole genome shotgun (WGS) entry which is preliminary data.</text>
</comment>
<sequence>MAHSPPSPYSALPPSNVLVLLKRPTTAIVIVLSCLFGRSYAVSLQLVTLKRRGRHLPVSLAPPATPHTASSSNHRKAEYLIMNLKGGQSSSKNGRRAMLKTINFQFTRPRSDHFWSRAIFKTEPLTEIDIHQVTSLHSHEKSILVNVNFLSTRSLLICMKRLTDVREVKVICKGRAMWKFAVLLPSGK</sequence>
<keyword evidence="3" id="KW-1185">Reference proteome</keyword>
<reference evidence="2 3" key="1">
    <citation type="journal article" date="2019" name="Commun. Biol.">
        <title>The bagworm genome reveals a unique fibroin gene that provides high tensile strength.</title>
        <authorList>
            <person name="Kono N."/>
            <person name="Nakamura H."/>
            <person name="Ohtoshi R."/>
            <person name="Tomita M."/>
            <person name="Numata K."/>
            <person name="Arakawa K."/>
        </authorList>
    </citation>
    <scope>NUCLEOTIDE SEQUENCE [LARGE SCALE GENOMIC DNA]</scope>
</reference>
<keyword evidence="1" id="KW-0812">Transmembrane</keyword>
<dbReference type="EMBL" id="BGZK01000109">
    <property type="protein sequence ID" value="GBP19599.1"/>
    <property type="molecule type" value="Genomic_DNA"/>
</dbReference>
<proteinExistence type="predicted"/>
<keyword evidence="1" id="KW-1133">Transmembrane helix</keyword>
<name>A0A4C1TZY0_EUMVA</name>
<accession>A0A4C1TZY0</accession>